<dbReference type="InterPro" id="IPR020846">
    <property type="entry name" value="MFS_dom"/>
</dbReference>
<feature type="transmembrane region" description="Helical" evidence="5">
    <location>
        <begin position="320"/>
        <end position="341"/>
    </location>
</feature>
<proteinExistence type="predicted"/>
<keyword evidence="2 5" id="KW-0812">Transmembrane</keyword>
<dbReference type="GO" id="GO:0005886">
    <property type="term" value="C:plasma membrane"/>
    <property type="evidence" value="ECO:0007669"/>
    <property type="project" value="UniProtKB-SubCell"/>
</dbReference>
<dbReference type="Gene3D" id="1.20.1250.20">
    <property type="entry name" value="MFS general substrate transporter like domains"/>
    <property type="match status" value="2"/>
</dbReference>
<dbReference type="InterPro" id="IPR011701">
    <property type="entry name" value="MFS"/>
</dbReference>
<feature type="transmembrane region" description="Helical" evidence="5">
    <location>
        <begin position="211"/>
        <end position="230"/>
    </location>
</feature>
<feature type="transmembrane region" description="Helical" evidence="5">
    <location>
        <begin position="277"/>
        <end position="300"/>
    </location>
</feature>
<keyword evidence="4 5" id="KW-0472">Membrane</keyword>
<name>A0A543GFW5_9PSEU</name>
<dbReference type="GO" id="GO:0022857">
    <property type="term" value="F:transmembrane transporter activity"/>
    <property type="evidence" value="ECO:0007669"/>
    <property type="project" value="InterPro"/>
</dbReference>
<feature type="transmembrane region" description="Helical" evidence="5">
    <location>
        <begin position="178"/>
        <end position="199"/>
    </location>
</feature>
<dbReference type="InterPro" id="IPR036259">
    <property type="entry name" value="MFS_trans_sf"/>
</dbReference>
<evidence type="ECO:0000313" key="7">
    <source>
        <dbReference type="EMBL" id="TQM44967.1"/>
    </source>
</evidence>
<dbReference type="SUPFAM" id="SSF103473">
    <property type="entry name" value="MFS general substrate transporter"/>
    <property type="match status" value="1"/>
</dbReference>
<feature type="transmembrane region" description="Helical" evidence="5">
    <location>
        <begin position="61"/>
        <end position="79"/>
    </location>
</feature>
<feature type="domain" description="Major facilitator superfamily (MFS) profile" evidence="6">
    <location>
        <begin position="25"/>
        <end position="475"/>
    </location>
</feature>
<dbReference type="RefSeq" id="WP_142100207.1">
    <property type="nucleotide sequence ID" value="NZ_VFPH01000001.1"/>
</dbReference>
<feature type="transmembrane region" description="Helical" evidence="5">
    <location>
        <begin position="236"/>
        <end position="257"/>
    </location>
</feature>
<gene>
    <name evidence="7" type="ORF">FB388_2356</name>
</gene>
<evidence type="ECO:0000256" key="1">
    <source>
        <dbReference type="ARBA" id="ARBA00004651"/>
    </source>
</evidence>
<feature type="transmembrane region" description="Helical" evidence="5">
    <location>
        <begin position="91"/>
        <end position="114"/>
    </location>
</feature>
<feature type="transmembrane region" description="Helical" evidence="5">
    <location>
        <begin position="374"/>
        <end position="396"/>
    </location>
</feature>
<evidence type="ECO:0000256" key="3">
    <source>
        <dbReference type="ARBA" id="ARBA00022989"/>
    </source>
</evidence>
<evidence type="ECO:0000313" key="8">
    <source>
        <dbReference type="Proteomes" id="UP000319818"/>
    </source>
</evidence>
<comment type="subcellular location">
    <subcellularLocation>
        <location evidence="1">Cell membrane</location>
        <topology evidence="1">Multi-pass membrane protein</topology>
    </subcellularLocation>
</comment>
<evidence type="ECO:0000256" key="2">
    <source>
        <dbReference type="ARBA" id="ARBA00022692"/>
    </source>
</evidence>
<evidence type="ECO:0000256" key="5">
    <source>
        <dbReference type="SAM" id="Phobius"/>
    </source>
</evidence>
<feature type="transmembrane region" description="Helical" evidence="5">
    <location>
        <begin position="120"/>
        <end position="140"/>
    </location>
</feature>
<dbReference type="PROSITE" id="PS50850">
    <property type="entry name" value="MFS"/>
    <property type="match status" value="1"/>
</dbReference>
<dbReference type="PANTHER" id="PTHR23501:SF197">
    <property type="entry name" value="COMD"/>
    <property type="match status" value="1"/>
</dbReference>
<dbReference type="EMBL" id="VFPH01000001">
    <property type="protein sequence ID" value="TQM44967.1"/>
    <property type="molecule type" value="Genomic_DNA"/>
</dbReference>
<evidence type="ECO:0000256" key="4">
    <source>
        <dbReference type="ARBA" id="ARBA00023136"/>
    </source>
</evidence>
<dbReference type="Proteomes" id="UP000319818">
    <property type="component" value="Unassembled WGS sequence"/>
</dbReference>
<reference evidence="7 8" key="1">
    <citation type="submission" date="2019-06" db="EMBL/GenBank/DDBJ databases">
        <title>Sequencing the genomes of 1000 actinobacteria strains.</title>
        <authorList>
            <person name="Klenk H.-P."/>
        </authorList>
    </citation>
    <scope>NUCLEOTIDE SEQUENCE [LARGE SCALE GENOMIC DNA]</scope>
    <source>
        <strain evidence="7 8">DSM 45511</strain>
    </source>
</reference>
<dbReference type="AlphaFoldDB" id="A0A543GFW5"/>
<dbReference type="OrthoDB" id="3390851at2"/>
<feature type="transmembrane region" description="Helical" evidence="5">
    <location>
        <begin position="24"/>
        <end position="49"/>
    </location>
</feature>
<comment type="caution">
    <text evidence="7">The sequence shown here is derived from an EMBL/GenBank/DDBJ whole genome shotgun (WGS) entry which is preliminary data.</text>
</comment>
<protein>
    <submittedName>
        <fullName evidence="7">MFS transporter</fullName>
    </submittedName>
</protein>
<accession>A0A543GFW5</accession>
<feature type="transmembrane region" description="Helical" evidence="5">
    <location>
        <begin position="408"/>
        <end position="433"/>
    </location>
</feature>
<dbReference type="PANTHER" id="PTHR23501">
    <property type="entry name" value="MAJOR FACILITATOR SUPERFAMILY"/>
    <property type="match status" value="1"/>
</dbReference>
<feature type="transmembrane region" description="Helical" evidence="5">
    <location>
        <begin position="348"/>
        <end position="368"/>
    </location>
</feature>
<sequence>MQDSSTGSTGRTGAGLHTGWSGRLVGVVAVLALVNFMVDSAITAPLLVLPEMLDHFDTDQAAWLNASALLAGVLWAPLLAKSADIHGKRKVLVLTLLVSCAGAVVCAVAPSIWVFVPGRLLQGAAVAAMFLAVAIVRDVFAHRTAMVVVGIVTSGSAVLNIASRFLVERLAAEFGFQVLFVVAAVVAAAMAICVVLVIPESRVRTPGRIDVAGALLLGSGLAGVLSYISLGSALGWLAVGPLALLVAGAAALARWFLVSSRKPEPLIDVRNLGRPLVLTLLVLFLAAGSYQSVLQLIPLIADVSAGQQLGYGLADQGSVALLLALPAIGVTLGGPLSGLLATRIGPAATLAGAVLLGLVGILGMFLGASQLPAALASAFLLGLTVGALGTAGFNMAGSLAPADRQGVVAGLVMVVIAIGSVVLNFVGAAVLASTAVVVDGDPVNTAAGVFGCIAIAAVAFAAAAVLAVRLVRGPRSVRAESRS</sequence>
<feature type="transmembrane region" description="Helical" evidence="5">
    <location>
        <begin position="445"/>
        <end position="468"/>
    </location>
</feature>
<keyword evidence="8" id="KW-1185">Reference proteome</keyword>
<feature type="transmembrane region" description="Helical" evidence="5">
    <location>
        <begin position="147"/>
        <end position="166"/>
    </location>
</feature>
<dbReference type="Pfam" id="PF07690">
    <property type="entry name" value="MFS_1"/>
    <property type="match status" value="2"/>
</dbReference>
<keyword evidence="3 5" id="KW-1133">Transmembrane helix</keyword>
<evidence type="ECO:0000259" key="6">
    <source>
        <dbReference type="PROSITE" id="PS50850"/>
    </source>
</evidence>
<organism evidence="7 8">
    <name type="scientific">Pseudonocardia cypriaca</name>
    <dbReference type="NCBI Taxonomy" id="882449"/>
    <lineage>
        <taxon>Bacteria</taxon>
        <taxon>Bacillati</taxon>
        <taxon>Actinomycetota</taxon>
        <taxon>Actinomycetes</taxon>
        <taxon>Pseudonocardiales</taxon>
        <taxon>Pseudonocardiaceae</taxon>
        <taxon>Pseudonocardia</taxon>
    </lineage>
</organism>